<accession>A0A0L7SY28</accession>
<keyword evidence="1" id="KW-0732">Signal</keyword>
<evidence type="ECO:0000313" key="6">
    <source>
        <dbReference type="Proteomes" id="UP000037088"/>
    </source>
</evidence>
<dbReference type="Gene3D" id="1.20.1270.180">
    <property type="match status" value="1"/>
</dbReference>
<protein>
    <recommendedName>
        <fullName evidence="2">Lysozyme inhibitor LprI-like N-terminal domain-containing protein</fullName>
    </recommendedName>
</protein>
<organism evidence="4 6">
    <name type="scientific">Winslowiella iniecta</name>
    <dbReference type="NCBI Taxonomy" id="1560201"/>
    <lineage>
        <taxon>Bacteria</taxon>
        <taxon>Pseudomonadati</taxon>
        <taxon>Pseudomonadota</taxon>
        <taxon>Gammaproteobacteria</taxon>
        <taxon>Enterobacterales</taxon>
        <taxon>Erwiniaceae</taxon>
        <taxon>Winslowiella</taxon>
    </lineage>
</organism>
<gene>
    <name evidence="4" type="ORF">NG42_17660</name>
    <name evidence="3" type="ORF">NG43_21160</name>
</gene>
<dbReference type="OrthoDB" id="6564264at2"/>
<comment type="caution">
    <text evidence="4">The sequence shown here is derived from an EMBL/GenBank/DDBJ whole genome shotgun (WGS) entry which is preliminary data.</text>
</comment>
<dbReference type="Proteomes" id="UP000036851">
    <property type="component" value="Unassembled WGS sequence"/>
</dbReference>
<sequence>MKIKAFTLITMILFPSVCLAVTPLMAGSEKDACYAKIDNRHEGENCIALQWKKSNKEVNRVLEKKLTSIINDSNFMDPFNSKSEETTGSVFQKRLSKSQKTWERYKKDFCLAVASQIGEEGFDYQPTIEQCEININKRRIEEINLMGDLPQ</sequence>
<evidence type="ECO:0000259" key="2">
    <source>
        <dbReference type="Pfam" id="PF07007"/>
    </source>
</evidence>
<dbReference type="EMBL" id="JRXF01000060">
    <property type="protein sequence ID" value="KOC87710.1"/>
    <property type="molecule type" value="Genomic_DNA"/>
</dbReference>
<name>A0A0L7SY28_9GAMM</name>
<dbReference type="Proteomes" id="UP000037088">
    <property type="component" value="Unassembled WGS sequence"/>
</dbReference>
<keyword evidence="6" id="KW-1185">Reference proteome</keyword>
<evidence type="ECO:0000256" key="1">
    <source>
        <dbReference type="SAM" id="SignalP"/>
    </source>
</evidence>
<dbReference type="RefSeq" id="WP_052901555.1">
    <property type="nucleotide sequence ID" value="NZ_JRXE01000028.1"/>
</dbReference>
<feature type="signal peptide" evidence="1">
    <location>
        <begin position="1"/>
        <end position="20"/>
    </location>
</feature>
<feature type="domain" description="Lysozyme inhibitor LprI-like N-terminal" evidence="2">
    <location>
        <begin position="38"/>
        <end position="142"/>
    </location>
</feature>
<evidence type="ECO:0000313" key="3">
    <source>
        <dbReference type="EMBL" id="KOC87710.1"/>
    </source>
</evidence>
<feature type="chain" id="PRO_5010426973" description="Lysozyme inhibitor LprI-like N-terminal domain-containing protein" evidence="1">
    <location>
        <begin position="21"/>
        <end position="151"/>
    </location>
</feature>
<dbReference type="InterPro" id="IPR009739">
    <property type="entry name" value="LprI-like_N"/>
</dbReference>
<reference evidence="5 6" key="1">
    <citation type="journal article" date="2015" name="Int. J. Syst. Evol. Microbiol.">
        <title>Erwinia iniecta sp. nov., isolated from Russian wheat aphids (Diuraphis noxia).</title>
        <authorList>
            <person name="Campillo T."/>
            <person name="Luna E."/>
            <person name="Portier P."/>
            <person name="Fischer-Le Saux M."/>
            <person name="Lapitan N."/>
            <person name="Tisserat N.A."/>
            <person name="Leach J.E."/>
        </authorList>
    </citation>
    <scope>NUCLEOTIDE SEQUENCE [LARGE SCALE GENOMIC DNA]</scope>
    <source>
        <strain evidence="4 6">B120</strain>
        <strain evidence="3 5">B149</strain>
    </source>
</reference>
<dbReference type="Pfam" id="PF07007">
    <property type="entry name" value="LprI"/>
    <property type="match status" value="1"/>
</dbReference>
<dbReference type="AlphaFoldDB" id="A0A0L7SY28"/>
<dbReference type="EMBL" id="JRXE01000028">
    <property type="protein sequence ID" value="KOC88054.1"/>
    <property type="molecule type" value="Genomic_DNA"/>
</dbReference>
<dbReference type="PATRIC" id="fig|1560201.3.peg.3738"/>
<evidence type="ECO:0000313" key="5">
    <source>
        <dbReference type="Proteomes" id="UP000036851"/>
    </source>
</evidence>
<proteinExistence type="predicted"/>
<evidence type="ECO:0000313" key="4">
    <source>
        <dbReference type="EMBL" id="KOC88054.1"/>
    </source>
</evidence>